<dbReference type="EMBL" id="JAHQIW010002493">
    <property type="protein sequence ID" value="KAJ1355529.1"/>
    <property type="molecule type" value="Genomic_DNA"/>
</dbReference>
<accession>A0AAD5N1K6</accession>
<dbReference type="AlphaFoldDB" id="A0AAD5N1K6"/>
<keyword evidence="2" id="KW-1185">Reference proteome</keyword>
<comment type="caution">
    <text evidence="1">The sequence shown here is derived from an EMBL/GenBank/DDBJ whole genome shotgun (WGS) entry which is preliminary data.</text>
</comment>
<protein>
    <submittedName>
        <fullName evidence="1">Uncharacterized protein</fullName>
    </submittedName>
</protein>
<sequence>MNESCAHLNEEGTGAIIIRDLLPAIYKLPNLLETPFLGLQNTPNKPLQLDQMMQDMFH</sequence>
<dbReference type="Proteomes" id="UP001196413">
    <property type="component" value="Unassembled WGS sequence"/>
</dbReference>
<proteinExistence type="predicted"/>
<reference evidence="1" key="1">
    <citation type="submission" date="2021-06" db="EMBL/GenBank/DDBJ databases">
        <title>Parelaphostrongylus tenuis whole genome reference sequence.</title>
        <authorList>
            <person name="Garwood T.J."/>
            <person name="Larsen P.A."/>
            <person name="Fountain-Jones N.M."/>
            <person name="Garbe J.R."/>
            <person name="Macchietto M.G."/>
            <person name="Kania S.A."/>
            <person name="Gerhold R.W."/>
            <person name="Richards J.E."/>
            <person name="Wolf T.M."/>
        </authorList>
    </citation>
    <scope>NUCLEOTIDE SEQUENCE</scope>
    <source>
        <strain evidence="1">MNPRO001-30</strain>
        <tissue evidence="1">Meninges</tissue>
    </source>
</reference>
<gene>
    <name evidence="1" type="ORF">KIN20_012973</name>
</gene>
<evidence type="ECO:0000313" key="1">
    <source>
        <dbReference type="EMBL" id="KAJ1355529.1"/>
    </source>
</evidence>
<name>A0AAD5N1K6_PARTN</name>
<evidence type="ECO:0000313" key="2">
    <source>
        <dbReference type="Proteomes" id="UP001196413"/>
    </source>
</evidence>
<organism evidence="1 2">
    <name type="scientific">Parelaphostrongylus tenuis</name>
    <name type="common">Meningeal worm</name>
    <dbReference type="NCBI Taxonomy" id="148309"/>
    <lineage>
        <taxon>Eukaryota</taxon>
        <taxon>Metazoa</taxon>
        <taxon>Ecdysozoa</taxon>
        <taxon>Nematoda</taxon>
        <taxon>Chromadorea</taxon>
        <taxon>Rhabditida</taxon>
        <taxon>Rhabditina</taxon>
        <taxon>Rhabditomorpha</taxon>
        <taxon>Strongyloidea</taxon>
        <taxon>Metastrongylidae</taxon>
        <taxon>Parelaphostrongylus</taxon>
    </lineage>
</organism>